<evidence type="ECO:0000256" key="7">
    <source>
        <dbReference type="SAM" id="Phobius"/>
    </source>
</evidence>
<sequence length="299" mass="32569">MRWVRDYKPQPQVQAWYRQALWITLGGNIFLVTIKALAAYLSGSVALYADAANSASDVVYSLLMVFGLWLAQRPPDLTHPQGHSRFEPLVGLMVTLSMTFAGFEAARASLQRFLIGGLAIEPGLPTLVLLFSAGVKAGMYLAITHLAVKLHSPTLQTTAQDNLSDVLTSTAAFVGAAGSKLVHPLLDPIAGFLVALWIFRAAFRAGRENLNYLTGAGASEELRHRIVEAAQSVPGVLRVHHLMTDYAGPRLVADLHINVDGSTPLVESHRICDEVIARVEAIPEVDRAYVHIEPDDWTD</sequence>
<evidence type="ECO:0000256" key="1">
    <source>
        <dbReference type="ARBA" id="ARBA00004141"/>
    </source>
</evidence>
<evidence type="ECO:0000313" key="10">
    <source>
        <dbReference type="EMBL" id="KPL83986.1"/>
    </source>
</evidence>
<keyword evidence="11" id="KW-1185">Reference proteome</keyword>
<dbReference type="InterPro" id="IPR050291">
    <property type="entry name" value="CDF_Transporter"/>
</dbReference>
<keyword evidence="5 7" id="KW-1133">Transmembrane helix</keyword>
<dbReference type="Gene3D" id="3.30.70.1350">
    <property type="entry name" value="Cation efflux protein, cytoplasmic domain"/>
    <property type="match status" value="1"/>
</dbReference>
<dbReference type="InterPro" id="IPR058533">
    <property type="entry name" value="Cation_efflux_TM"/>
</dbReference>
<name>A0A0N8GQK9_9CHLR</name>
<feature type="domain" description="Cation efflux protein transmembrane" evidence="8">
    <location>
        <begin position="21"/>
        <end position="213"/>
    </location>
</feature>
<dbReference type="PANTHER" id="PTHR43840:SF15">
    <property type="entry name" value="MITOCHONDRIAL METAL TRANSPORTER 1-RELATED"/>
    <property type="match status" value="1"/>
</dbReference>
<dbReference type="Gene3D" id="1.20.1510.10">
    <property type="entry name" value="Cation efflux protein transmembrane domain"/>
    <property type="match status" value="1"/>
</dbReference>
<comment type="similarity">
    <text evidence="2">Belongs to the cation diffusion facilitator (CDF) transporter (TC 2.A.4) family.</text>
</comment>
<feature type="domain" description="Cation efflux protein cytoplasmic" evidence="9">
    <location>
        <begin position="219"/>
        <end position="294"/>
    </location>
</feature>
<protein>
    <submittedName>
        <fullName evidence="10">Cation transporter</fullName>
    </submittedName>
</protein>
<dbReference type="AlphaFoldDB" id="A0A0N8GQK9"/>
<keyword evidence="3" id="KW-0813">Transport</keyword>
<organism evidence="10 11">
    <name type="scientific">Thermanaerothrix daxensis</name>
    <dbReference type="NCBI Taxonomy" id="869279"/>
    <lineage>
        <taxon>Bacteria</taxon>
        <taxon>Bacillati</taxon>
        <taxon>Chloroflexota</taxon>
        <taxon>Anaerolineae</taxon>
        <taxon>Anaerolineales</taxon>
        <taxon>Anaerolineaceae</taxon>
        <taxon>Thermanaerothrix</taxon>
    </lineage>
</organism>
<evidence type="ECO:0000256" key="5">
    <source>
        <dbReference type="ARBA" id="ARBA00022989"/>
    </source>
</evidence>
<evidence type="ECO:0000256" key="3">
    <source>
        <dbReference type="ARBA" id="ARBA00022448"/>
    </source>
</evidence>
<dbReference type="SUPFAM" id="SSF160240">
    <property type="entry name" value="Cation efflux protein cytoplasmic domain-like"/>
    <property type="match status" value="1"/>
</dbReference>
<dbReference type="GO" id="GO:0008324">
    <property type="term" value="F:monoatomic cation transmembrane transporter activity"/>
    <property type="evidence" value="ECO:0007669"/>
    <property type="project" value="InterPro"/>
</dbReference>
<keyword evidence="6 7" id="KW-0472">Membrane</keyword>
<comment type="subcellular location">
    <subcellularLocation>
        <location evidence="1">Membrane</location>
        <topology evidence="1">Multi-pass membrane protein</topology>
    </subcellularLocation>
</comment>
<accession>A0A0N8GQK9</accession>
<feature type="transmembrane region" description="Helical" evidence="7">
    <location>
        <begin position="185"/>
        <end position="203"/>
    </location>
</feature>
<dbReference type="InterPro" id="IPR002524">
    <property type="entry name" value="Cation_efflux"/>
</dbReference>
<evidence type="ECO:0000259" key="8">
    <source>
        <dbReference type="Pfam" id="PF01545"/>
    </source>
</evidence>
<dbReference type="InterPro" id="IPR036837">
    <property type="entry name" value="Cation_efflux_CTD_sf"/>
</dbReference>
<evidence type="ECO:0000313" key="11">
    <source>
        <dbReference type="Proteomes" id="UP000050544"/>
    </source>
</evidence>
<proteinExistence type="inferred from homology"/>
<dbReference type="OrthoDB" id="9806522at2"/>
<dbReference type="STRING" id="869279.SE15_01960"/>
<dbReference type="GO" id="GO:0016020">
    <property type="term" value="C:membrane"/>
    <property type="evidence" value="ECO:0007669"/>
    <property type="project" value="UniProtKB-SubCell"/>
</dbReference>
<reference evidence="10 11" key="1">
    <citation type="submission" date="2015-07" db="EMBL/GenBank/DDBJ databases">
        <title>Whole genome sequence of Thermanaerothrix daxensis DSM 23592.</title>
        <authorList>
            <person name="Hemp J."/>
            <person name="Ward L.M."/>
            <person name="Pace L.A."/>
            <person name="Fischer W.W."/>
        </authorList>
    </citation>
    <scope>NUCLEOTIDE SEQUENCE [LARGE SCALE GENOMIC DNA]</scope>
    <source>
        <strain evidence="10 11">GNS-1</strain>
    </source>
</reference>
<feature type="transmembrane region" description="Helical" evidence="7">
    <location>
        <begin position="20"/>
        <end position="40"/>
    </location>
</feature>
<dbReference type="NCBIfam" id="TIGR01297">
    <property type="entry name" value="CDF"/>
    <property type="match status" value="1"/>
</dbReference>
<dbReference type="Proteomes" id="UP000050544">
    <property type="component" value="Unassembled WGS sequence"/>
</dbReference>
<dbReference type="InterPro" id="IPR027470">
    <property type="entry name" value="Cation_efflux_CTD"/>
</dbReference>
<dbReference type="SUPFAM" id="SSF161111">
    <property type="entry name" value="Cation efflux protein transmembrane domain-like"/>
    <property type="match status" value="1"/>
</dbReference>
<dbReference type="Pfam" id="PF01545">
    <property type="entry name" value="Cation_efflux"/>
    <property type="match status" value="1"/>
</dbReference>
<dbReference type="InterPro" id="IPR027469">
    <property type="entry name" value="Cation_efflux_TMD_sf"/>
</dbReference>
<evidence type="ECO:0000259" key="9">
    <source>
        <dbReference type="Pfam" id="PF16916"/>
    </source>
</evidence>
<dbReference type="EMBL" id="LGKO01000002">
    <property type="protein sequence ID" value="KPL83986.1"/>
    <property type="molecule type" value="Genomic_DNA"/>
</dbReference>
<feature type="transmembrane region" description="Helical" evidence="7">
    <location>
        <begin position="89"/>
        <end position="106"/>
    </location>
</feature>
<dbReference type="Pfam" id="PF16916">
    <property type="entry name" value="ZT_dimer"/>
    <property type="match status" value="1"/>
</dbReference>
<dbReference type="RefSeq" id="WP_054520415.1">
    <property type="nucleotide sequence ID" value="NZ_LGKO01000002.1"/>
</dbReference>
<evidence type="ECO:0000256" key="2">
    <source>
        <dbReference type="ARBA" id="ARBA00008114"/>
    </source>
</evidence>
<comment type="caution">
    <text evidence="10">The sequence shown here is derived from an EMBL/GenBank/DDBJ whole genome shotgun (WGS) entry which is preliminary data.</text>
</comment>
<gene>
    <name evidence="10" type="ORF">SE15_01960</name>
</gene>
<evidence type="ECO:0000256" key="6">
    <source>
        <dbReference type="ARBA" id="ARBA00023136"/>
    </source>
</evidence>
<keyword evidence="4 7" id="KW-0812">Transmembrane</keyword>
<evidence type="ECO:0000256" key="4">
    <source>
        <dbReference type="ARBA" id="ARBA00022692"/>
    </source>
</evidence>
<dbReference type="PANTHER" id="PTHR43840">
    <property type="entry name" value="MITOCHONDRIAL METAL TRANSPORTER 1-RELATED"/>
    <property type="match status" value="1"/>
</dbReference>